<dbReference type="Gene3D" id="1.10.8.1180">
    <property type="match status" value="1"/>
</dbReference>
<dbReference type="Pfam" id="PF17948">
    <property type="entry name" value="DnaT"/>
    <property type="match status" value="1"/>
</dbReference>
<evidence type="ECO:0000313" key="5">
    <source>
        <dbReference type="Proteomes" id="UP001163441"/>
    </source>
</evidence>
<dbReference type="GO" id="GO:0006269">
    <property type="term" value="P:DNA replication, synthesis of primer"/>
    <property type="evidence" value="ECO:0007669"/>
    <property type="project" value="UniProtKB-KW"/>
</dbReference>
<proteinExistence type="inferred from homology"/>
<comment type="similarity">
    <text evidence="3">Belongs to the DnaT family.</text>
</comment>
<name>A0A4D6XTU8_9GAMM</name>
<comment type="function">
    <text evidence="3">Involved in the restart of stalled replication forks, which reloads the replicative helicase on sites other than the origin of replication. Can function in multiple replication restart pathways. Displaces ssDNA from a PriB-ssDNA complex. Probably forms a spiral filament on ssDNA.</text>
</comment>
<dbReference type="AlphaFoldDB" id="A0A4D6XTU8"/>
<gene>
    <name evidence="3 4" type="primary">dnaT</name>
    <name evidence="4" type="ORF">OWM53_00115</name>
</gene>
<dbReference type="InterPro" id="IPR020917">
    <property type="entry name" value="DnaT"/>
</dbReference>
<protein>
    <recommendedName>
        <fullName evidence="3">Replication restart protein DnaT</fullName>
    </recommendedName>
</protein>
<dbReference type="GO" id="GO:1990077">
    <property type="term" value="C:primosome complex"/>
    <property type="evidence" value="ECO:0007669"/>
    <property type="project" value="UniProtKB-UniRule"/>
</dbReference>
<evidence type="ECO:0000256" key="2">
    <source>
        <dbReference type="ARBA" id="ARBA00022705"/>
    </source>
</evidence>
<keyword evidence="1 3" id="KW-0639">Primosome</keyword>
<dbReference type="HAMAP" id="MF_01061">
    <property type="entry name" value="DnaT"/>
    <property type="match status" value="1"/>
</dbReference>
<dbReference type="OrthoDB" id="6630498at2"/>
<dbReference type="InterPro" id="IPR040480">
    <property type="entry name" value="DnaT_DNA_bind"/>
</dbReference>
<dbReference type="Proteomes" id="UP001163441">
    <property type="component" value="Chromosome"/>
</dbReference>
<sequence>MKILVSKNVNLDLFCKNPLQIVKTTKNGTLSISKNKKVLFYVITPSVLKKIFDLEYNFENEDKKQEEKIKQKFSMHPKWTPDKDFIRKAALWGIILEKEVSKHELTSFISYWEAEGCLFYHIQWEQKLARNLQRVRSFNLLKKQKDITYIPIPDQKIPDGFRGK</sequence>
<dbReference type="RefSeq" id="WP_158360347.1">
    <property type="nucleotide sequence ID" value="NZ_CP034897.1"/>
</dbReference>
<evidence type="ECO:0000256" key="3">
    <source>
        <dbReference type="HAMAP-Rule" id="MF_01061"/>
    </source>
</evidence>
<dbReference type="NCBIfam" id="NF002770">
    <property type="entry name" value="PRK02854.1"/>
    <property type="match status" value="1"/>
</dbReference>
<keyword evidence="3" id="KW-0238">DNA-binding</keyword>
<accession>A0A4D6XTU8</accession>
<reference evidence="4" key="1">
    <citation type="submission" date="2022-11" db="EMBL/GenBank/DDBJ databases">
        <title>The whole genome sequencing of pests is an important tool to study the evolution of the plant-insect interaction and insecticide resistance.</title>
        <authorList>
            <person name="Kananovich Y."/>
        </authorList>
    </citation>
    <scope>NUCLEOTIDE SEQUENCE</scope>
    <source>
        <strain evidence="4">BSU_Aph_2016</strain>
    </source>
</reference>
<keyword evidence="2 3" id="KW-0235">DNA replication</keyword>
<dbReference type="EMBL" id="CP113403">
    <property type="protein sequence ID" value="WAI17810.1"/>
    <property type="molecule type" value="Genomic_DNA"/>
</dbReference>
<evidence type="ECO:0000313" key="4">
    <source>
        <dbReference type="EMBL" id="WAI17810.1"/>
    </source>
</evidence>
<dbReference type="GO" id="GO:0003697">
    <property type="term" value="F:single-stranded DNA binding"/>
    <property type="evidence" value="ECO:0007669"/>
    <property type="project" value="UniProtKB-UniRule"/>
</dbReference>
<evidence type="ECO:0000256" key="1">
    <source>
        <dbReference type="ARBA" id="ARBA00022515"/>
    </source>
</evidence>
<comment type="subunit">
    <text evidence="3">Homooligomerizes. Interacts with PriB. Component of the replication restart primosome. Primosome assembly occurs via a 'hand-off' mechanism. PriA binds to replication forks, subsequently PriB then DnaT bind; DnaT then displaces ssDNA to generate the helicase loading substrate.</text>
</comment>
<organism evidence="4 5">
    <name type="scientific">Buchnera aphidicola</name>
    <name type="common">Aphis craccivora</name>
    <dbReference type="NCBI Taxonomy" id="466616"/>
    <lineage>
        <taxon>Bacteria</taxon>
        <taxon>Pseudomonadati</taxon>
        <taxon>Pseudomonadota</taxon>
        <taxon>Gammaproteobacteria</taxon>
        <taxon>Enterobacterales</taxon>
        <taxon>Erwiniaceae</taxon>
        <taxon>Buchnera</taxon>
    </lineage>
</organism>